<protein>
    <submittedName>
        <fullName evidence="1">Uncharacterized protein</fullName>
    </submittedName>
</protein>
<evidence type="ECO:0000313" key="1">
    <source>
        <dbReference type="EMBL" id="MBB3940890.1"/>
    </source>
</evidence>
<dbReference type="EMBL" id="JACIDY010000006">
    <property type="protein sequence ID" value="MBB3940890.1"/>
    <property type="molecule type" value="Genomic_DNA"/>
</dbReference>
<accession>A0A7W6FZA1</accession>
<reference evidence="1 2" key="1">
    <citation type="submission" date="2020-08" db="EMBL/GenBank/DDBJ databases">
        <title>Genomic Encyclopedia of Type Strains, Phase IV (KMG-IV): sequencing the most valuable type-strain genomes for metagenomic binning, comparative biology and taxonomic classification.</title>
        <authorList>
            <person name="Goeker M."/>
        </authorList>
    </citation>
    <scope>NUCLEOTIDE SEQUENCE [LARGE SCALE GENOMIC DNA]</scope>
    <source>
        <strain evidence="1 2">DSM 27568</strain>
    </source>
</reference>
<gene>
    <name evidence="1" type="ORF">GGR39_002553</name>
</gene>
<dbReference type="AlphaFoldDB" id="A0A7W6FZA1"/>
<name>A0A7W6FZA1_9SPHN</name>
<evidence type="ECO:0000313" key="2">
    <source>
        <dbReference type="Proteomes" id="UP000561459"/>
    </source>
</evidence>
<dbReference type="Proteomes" id="UP000561459">
    <property type="component" value="Unassembled WGS sequence"/>
</dbReference>
<comment type="caution">
    <text evidence="1">The sequence shown here is derived from an EMBL/GenBank/DDBJ whole genome shotgun (WGS) entry which is preliminary data.</text>
</comment>
<sequence>MTIRFAAARARGKSPLHTWRCRSVPLCAANDNTRATLDDGMLIASLRHFASHGLASAETAGAYARTAIAAGDEAAFDHWLAICAQFDRRMALHLRRRNG</sequence>
<proteinExistence type="predicted"/>
<keyword evidence="2" id="KW-1185">Reference proteome</keyword>
<organism evidence="1 2">
    <name type="scientific">Novosphingobium fluoreni</name>
    <dbReference type="NCBI Taxonomy" id="1391222"/>
    <lineage>
        <taxon>Bacteria</taxon>
        <taxon>Pseudomonadati</taxon>
        <taxon>Pseudomonadota</taxon>
        <taxon>Alphaproteobacteria</taxon>
        <taxon>Sphingomonadales</taxon>
        <taxon>Sphingomonadaceae</taxon>
        <taxon>Novosphingobium</taxon>
    </lineage>
</organism>
<dbReference type="RefSeq" id="WP_058735481.1">
    <property type="nucleotide sequence ID" value="NZ_JACIDY010000006.1"/>
</dbReference>